<evidence type="ECO:0000313" key="3">
    <source>
        <dbReference type="Proteomes" id="UP000799750"/>
    </source>
</evidence>
<reference evidence="2" key="1">
    <citation type="journal article" date="2020" name="Stud. Mycol.">
        <title>101 Dothideomycetes genomes: a test case for predicting lifestyles and emergence of pathogens.</title>
        <authorList>
            <person name="Haridas S."/>
            <person name="Albert R."/>
            <person name="Binder M."/>
            <person name="Bloem J."/>
            <person name="Labutti K."/>
            <person name="Salamov A."/>
            <person name="Andreopoulos B."/>
            <person name="Baker S."/>
            <person name="Barry K."/>
            <person name="Bills G."/>
            <person name="Bluhm B."/>
            <person name="Cannon C."/>
            <person name="Castanera R."/>
            <person name="Culley D."/>
            <person name="Daum C."/>
            <person name="Ezra D."/>
            <person name="Gonzalez J."/>
            <person name="Henrissat B."/>
            <person name="Kuo A."/>
            <person name="Liang C."/>
            <person name="Lipzen A."/>
            <person name="Lutzoni F."/>
            <person name="Magnuson J."/>
            <person name="Mondo S."/>
            <person name="Nolan M."/>
            <person name="Ohm R."/>
            <person name="Pangilinan J."/>
            <person name="Park H.-J."/>
            <person name="Ramirez L."/>
            <person name="Alfaro M."/>
            <person name="Sun H."/>
            <person name="Tritt A."/>
            <person name="Yoshinaga Y."/>
            <person name="Zwiers L.-H."/>
            <person name="Turgeon B."/>
            <person name="Goodwin S."/>
            <person name="Spatafora J."/>
            <person name="Crous P."/>
            <person name="Grigoriev I."/>
        </authorList>
    </citation>
    <scope>NUCLEOTIDE SEQUENCE</scope>
    <source>
        <strain evidence="2">CBS 269.34</strain>
    </source>
</reference>
<dbReference type="PANTHER" id="PTHR43591:SF10">
    <property type="entry name" value="ABC TRANSMEMBRANE TYPE-1 DOMAIN-CONTAINING PROTEIN-RELATED"/>
    <property type="match status" value="1"/>
</dbReference>
<evidence type="ECO:0000313" key="2">
    <source>
        <dbReference type="EMBL" id="KAF2494639.1"/>
    </source>
</evidence>
<dbReference type="SUPFAM" id="SSF53335">
    <property type="entry name" value="S-adenosyl-L-methionine-dependent methyltransferases"/>
    <property type="match status" value="1"/>
</dbReference>
<dbReference type="PANTHER" id="PTHR43591">
    <property type="entry name" value="METHYLTRANSFERASE"/>
    <property type="match status" value="1"/>
</dbReference>
<sequence length="341" mass="38150">MADDSVPAGALQQEQGSDLLEAYTSQSESDVDSAYNDIVSETASVTSSILAGKFENGRRYHAYGQQEYMFPDDEQEQDRLDIKYASINLVFGQGTDGTLFAPVKDPQTILDIGTGTGIWAIDCGEEYPGATVYATDLSPIQPAWVPPNVKFEIDDAEKPWTFDPNFFDVVHTRTMTGCIRDWQRLAQQAFVHIKPGGYLECQEMDYMTVVQSDSQNPGEAILLWCKQQGEAAAKAGISLRTSTSYLKTLMESVGFVDVVTREFKLPIGPWASDRTLRNAGLLQMSAMLEGMEGISLRLFTHYTNWTLEELHVLLAKCRTEIKDKRLHAYWTLPVVYGRKPE</sequence>
<feature type="region of interest" description="Disordered" evidence="1">
    <location>
        <begin position="1"/>
        <end position="28"/>
    </location>
</feature>
<organism evidence="2 3">
    <name type="scientific">Lophium mytilinum</name>
    <dbReference type="NCBI Taxonomy" id="390894"/>
    <lineage>
        <taxon>Eukaryota</taxon>
        <taxon>Fungi</taxon>
        <taxon>Dikarya</taxon>
        <taxon>Ascomycota</taxon>
        <taxon>Pezizomycotina</taxon>
        <taxon>Dothideomycetes</taxon>
        <taxon>Pleosporomycetidae</taxon>
        <taxon>Mytilinidiales</taxon>
        <taxon>Mytilinidiaceae</taxon>
        <taxon>Lophium</taxon>
    </lineage>
</organism>
<dbReference type="CDD" id="cd02440">
    <property type="entry name" value="AdoMet_MTases"/>
    <property type="match status" value="1"/>
</dbReference>
<dbReference type="Pfam" id="PF13489">
    <property type="entry name" value="Methyltransf_23"/>
    <property type="match status" value="1"/>
</dbReference>
<keyword evidence="3" id="KW-1185">Reference proteome</keyword>
<dbReference type="GO" id="GO:0032259">
    <property type="term" value="P:methylation"/>
    <property type="evidence" value="ECO:0007669"/>
    <property type="project" value="UniProtKB-KW"/>
</dbReference>
<evidence type="ECO:0000256" key="1">
    <source>
        <dbReference type="SAM" id="MobiDB-lite"/>
    </source>
</evidence>
<keyword evidence="2" id="KW-0808">Transferase</keyword>
<dbReference type="Proteomes" id="UP000799750">
    <property type="component" value="Unassembled WGS sequence"/>
</dbReference>
<name>A0A6A6QR66_9PEZI</name>
<accession>A0A6A6QR66</accession>
<dbReference type="InterPro" id="IPR029063">
    <property type="entry name" value="SAM-dependent_MTases_sf"/>
</dbReference>
<gene>
    <name evidence="2" type="ORF">BU16DRAFT_527661</name>
</gene>
<dbReference type="OrthoDB" id="2013972at2759"/>
<dbReference type="AlphaFoldDB" id="A0A6A6QR66"/>
<dbReference type="EMBL" id="MU004190">
    <property type="protein sequence ID" value="KAF2494639.1"/>
    <property type="molecule type" value="Genomic_DNA"/>
</dbReference>
<dbReference type="Gene3D" id="3.40.50.150">
    <property type="entry name" value="Vaccinia Virus protein VP39"/>
    <property type="match status" value="1"/>
</dbReference>
<proteinExistence type="predicted"/>
<protein>
    <submittedName>
        <fullName evidence="2">S-adenosyl-L-methionine-dependent methyltransferase</fullName>
    </submittedName>
</protein>
<dbReference type="GO" id="GO:0008168">
    <property type="term" value="F:methyltransferase activity"/>
    <property type="evidence" value="ECO:0007669"/>
    <property type="project" value="UniProtKB-KW"/>
</dbReference>
<keyword evidence="2" id="KW-0489">Methyltransferase</keyword>